<accession>A0AA86VQR9</accession>
<evidence type="ECO:0000313" key="1">
    <source>
        <dbReference type="EMBL" id="CAJ1957111.1"/>
    </source>
</evidence>
<dbReference type="Gramene" id="rna-AYBTSS11_LOCUS17025">
    <property type="protein sequence ID" value="CAJ1957111.1"/>
    <property type="gene ID" value="gene-AYBTSS11_LOCUS17025"/>
</dbReference>
<gene>
    <name evidence="1" type="ORF">AYBTSS11_LOCUS17025</name>
</gene>
<organism evidence="1 2">
    <name type="scientific">Sphenostylis stenocarpa</name>
    <dbReference type="NCBI Taxonomy" id="92480"/>
    <lineage>
        <taxon>Eukaryota</taxon>
        <taxon>Viridiplantae</taxon>
        <taxon>Streptophyta</taxon>
        <taxon>Embryophyta</taxon>
        <taxon>Tracheophyta</taxon>
        <taxon>Spermatophyta</taxon>
        <taxon>Magnoliopsida</taxon>
        <taxon>eudicotyledons</taxon>
        <taxon>Gunneridae</taxon>
        <taxon>Pentapetalae</taxon>
        <taxon>rosids</taxon>
        <taxon>fabids</taxon>
        <taxon>Fabales</taxon>
        <taxon>Fabaceae</taxon>
        <taxon>Papilionoideae</taxon>
        <taxon>50 kb inversion clade</taxon>
        <taxon>NPAAA clade</taxon>
        <taxon>indigoferoid/millettioid clade</taxon>
        <taxon>Phaseoleae</taxon>
        <taxon>Sphenostylis</taxon>
    </lineage>
</organism>
<name>A0AA86VQR9_9FABA</name>
<dbReference type="EMBL" id="OY731402">
    <property type="protein sequence ID" value="CAJ1957111.1"/>
    <property type="molecule type" value="Genomic_DNA"/>
</dbReference>
<dbReference type="AlphaFoldDB" id="A0AA86VQR9"/>
<dbReference type="Proteomes" id="UP001189624">
    <property type="component" value="Chromosome 5"/>
</dbReference>
<sequence length="95" mass="10829">MMFFKLIQLNQPEKILGNGGSLPWGIFTRVLVDVDLKQELPSQILVEKKDMCFLWGLDLCKGTSVEPNHSDLNPIEQVFRHCSLSLLEKTPRGVF</sequence>
<reference evidence="1" key="1">
    <citation type="submission" date="2023-10" db="EMBL/GenBank/DDBJ databases">
        <authorList>
            <person name="Domelevo Entfellner J.-B."/>
        </authorList>
    </citation>
    <scope>NUCLEOTIDE SEQUENCE</scope>
</reference>
<evidence type="ECO:0000313" key="2">
    <source>
        <dbReference type="Proteomes" id="UP001189624"/>
    </source>
</evidence>
<protein>
    <submittedName>
        <fullName evidence="1">Uncharacterized protein</fullName>
    </submittedName>
</protein>
<proteinExistence type="predicted"/>
<keyword evidence="2" id="KW-1185">Reference proteome</keyword>